<dbReference type="CDD" id="cd04876">
    <property type="entry name" value="ACT_RelA-SpoT"/>
    <property type="match status" value="1"/>
</dbReference>
<dbReference type="InterPro" id="IPR012675">
    <property type="entry name" value="Beta-grasp_dom_sf"/>
</dbReference>
<dbReference type="Pfam" id="PF13328">
    <property type="entry name" value="HD_4"/>
    <property type="match status" value="1"/>
</dbReference>
<reference evidence="5 6" key="1">
    <citation type="submission" date="2016-10" db="EMBL/GenBank/DDBJ databases">
        <authorList>
            <person name="de Groot N.N."/>
        </authorList>
    </citation>
    <scope>NUCLEOTIDE SEQUENCE [LARGE SCALE GENOMIC DNA]</scope>
    <source>
        <strain evidence="5 6">DSM 6793</strain>
    </source>
</reference>
<dbReference type="InterPro" id="IPR043519">
    <property type="entry name" value="NT_sf"/>
</dbReference>
<evidence type="ECO:0000259" key="4">
    <source>
        <dbReference type="PROSITE" id="PS51880"/>
    </source>
</evidence>
<keyword evidence="5" id="KW-0418">Kinase</keyword>
<dbReference type="InterPro" id="IPR012676">
    <property type="entry name" value="TGS-like"/>
</dbReference>
<dbReference type="CDD" id="cd00077">
    <property type="entry name" value="HDc"/>
    <property type="match status" value="1"/>
</dbReference>
<organism evidence="5 6">
    <name type="scientific">Flexibacter flexilis DSM 6793</name>
    <dbReference type="NCBI Taxonomy" id="927664"/>
    <lineage>
        <taxon>Bacteria</taxon>
        <taxon>Pseudomonadati</taxon>
        <taxon>Bacteroidota</taxon>
        <taxon>Cytophagia</taxon>
        <taxon>Cytophagales</taxon>
        <taxon>Flexibacteraceae</taxon>
        <taxon>Flexibacter</taxon>
    </lineage>
</organism>
<dbReference type="InterPro" id="IPR002912">
    <property type="entry name" value="ACT_dom"/>
</dbReference>
<dbReference type="PROSITE" id="PS51880">
    <property type="entry name" value="TGS"/>
    <property type="match status" value="1"/>
</dbReference>
<dbReference type="InterPro" id="IPR004811">
    <property type="entry name" value="RelA/Spo_fam"/>
</dbReference>
<comment type="function">
    <text evidence="2">In eubacteria ppGpp (guanosine 3'-diphosphate 5'-diphosphate) is a mediator of the stringent response that coordinates a variety of cellular activities in response to changes in nutritional abundance.</text>
</comment>
<dbReference type="NCBIfam" id="TIGR00691">
    <property type="entry name" value="spoT_relA"/>
    <property type="match status" value="1"/>
</dbReference>
<dbReference type="AlphaFoldDB" id="A0A1I1FTH7"/>
<dbReference type="GO" id="GO:0016301">
    <property type="term" value="F:kinase activity"/>
    <property type="evidence" value="ECO:0007669"/>
    <property type="project" value="UniProtKB-KW"/>
</dbReference>
<dbReference type="InterPro" id="IPR006674">
    <property type="entry name" value="HD_domain"/>
</dbReference>
<dbReference type="Gene3D" id="1.10.3210.10">
    <property type="entry name" value="Hypothetical protein af1432"/>
    <property type="match status" value="1"/>
</dbReference>
<dbReference type="GO" id="GO:0015969">
    <property type="term" value="P:guanosine tetraphosphate metabolic process"/>
    <property type="evidence" value="ECO:0007669"/>
    <property type="project" value="InterPro"/>
</dbReference>
<protein>
    <submittedName>
        <fullName evidence="5">GTP pyrophosphokinase</fullName>
    </submittedName>
</protein>
<dbReference type="FunFam" id="3.10.20.30:FF:000002">
    <property type="entry name" value="GTP pyrophosphokinase (RelA/SpoT)"/>
    <property type="match status" value="1"/>
</dbReference>
<evidence type="ECO:0000256" key="2">
    <source>
        <dbReference type="RuleBase" id="RU003847"/>
    </source>
</evidence>
<dbReference type="GO" id="GO:0005886">
    <property type="term" value="C:plasma membrane"/>
    <property type="evidence" value="ECO:0007669"/>
    <property type="project" value="TreeGrafter"/>
</dbReference>
<feature type="domain" description="HD" evidence="3">
    <location>
        <begin position="60"/>
        <end position="159"/>
    </location>
</feature>
<dbReference type="Pfam" id="PF02824">
    <property type="entry name" value="TGS"/>
    <property type="match status" value="1"/>
</dbReference>
<dbReference type="Gene3D" id="3.30.460.10">
    <property type="entry name" value="Beta Polymerase, domain 2"/>
    <property type="match status" value="1"/>
</dbReference>
<dbReference type="PROSITE" id="PS51831">
    <property type="entry name" value="HD"/>
    <property type="match status" value="1"/>
</dbReference>
<dbReference type="InterPro" id="IPR045600">
    <property type="entry name" value="RelA/SpoT_AH_RIS"/>
</dbReference>
<keyword evidence="6" id="KW-1185">Reference proteome</keyword>
<dbReference type="Pfam" id="PF13291">
    <property type="entry name" value="ACT_4"/>
    <property type="match status" value="1"/>
</dbReference>
<dbReference type="EMBL" id="FOLE01000002">
    <property type="protein sequence ID" value="SFC02342.1"/>
    <property type="molecule type" value="Genomic_DNA"/>
</dbReference>
<dbReference type="SMART" id="SM00954">
    <property type="entry name" value="RelA_SpoT"/>
    <property type="match status" value="1"/>
</dbReference>
<dbReference type="Pfam" id="PF04607">
    <property type="entry name" value="RelA_SpoT"/>
    <property type="match status" value="1"/>
</dbReference>
<dbReference type="PANTHER" id="PTHR21262:SF31">
    <property type="entry name" value="GTP PYROPHOSPHOKINASE"/>
    <property type="match status" value="1"/>
</dbReference>
<dbReference type="InterPro" id="IPR004095">
    <property type="entry name" value="TGS"/>
</dbReference>
<evidence type="ECO:0000256" key="1">
    <source>
        <dbReference type="ARBA" id="ARBA00025704"/>
    </source>
</evidence>
<dbReference type="OrthoDB" id="9805041at2"/>
<dbReference type="Pfam" id="PF19296">
    <property type="entry name" value="RelA_AH_RIS"/>
    <property type="match status" value="1"/>
</dbReference>
<evidence type="ECO:0000259" key="3">
    <source>
        <dbReference type="PROSITE" id="PS51831"/>
    </source>
</evidence>
<dbReference type="InterPro" id="IPR003607">
    <property type="entry name" value="HD/PDEase_dom"/>
</dbReference>
<dbReference type="CDD" id="cd01668">
    <property type="entry name" value="TGS_RSH"/>
    <property type="match status" value="1"/>
</dbReference>
<dbReference type="CDD" id="cd05399">
    <property type="entry name" value="NT_Rel-Spo_like"/>
    <property type="match status" value="1"/>
</dbReference>
<keyword evidence="5" id="KW-0808">Transferase</keyword>
<dbReference type="PANTHER" id="PTHR21262">
    <property type="entry name" value="GUANOSINE-3',5'-BIS DIPHOSPHATE 3'-PYROPHOSPHOHYDROLASE"/>
    <property type="match status" value="1"/>
</dbReference>
<dbReference type="FunFam" id="1.10.3210.10:FF:000001">
    <property type="entry name" value="GTP pyrophosphokinase RelA"/>
    <property type="match status" value="1"/>
</dbReference>
<dbReference type="InterPro" id="IPR033655">
    <property type="entry name" value="TGS_RelA/SpoT"/>
</dbReference>
<sequence length="750" mass="84655">MEELNIDIEAENKEIVRRYRKLVTLARPTFKKGDAEMVRKAFKFALEAHSGTRRKSGEPYIYHPIAVAQIAVEEIGSGPTSIIAALLHDVVEDTDWELKDIEREFGAKVAQIIDGLTKISGAFTPGSSQQAENFRKMLLTLTDDVRVILIKLADRLHNMRTLESMQRNSQLKIASETIYLYAPLAHRLGLYAIKTELEDLYLKYTEPAVYKEISDKIKQTKAARTKFIKDFIAPIDNELNKQNFKVTIKGRPKSIHSIWNKMRKQGIPFEQVYDLFAIRIIIDTAYEHEKADCWKVYSIVTDYYMPSPERLRDWVSTPKSNGYESLHTTVMSKAGQWVEVQIRTQRMDDIAEKGYAAHWKYKDAQTGNHSPATRESGIEQWIGKVREMIEQNDSNAIDFVNDFRSNLFNDEVFVFTPKGDLKVLPAGSCVLDLAFDIHSQVGARCIGAKINQRLVPINSKLSNGDQVEILTSTKQRPSADWLKFVVSSKAISKIKEVLREHTRSQISEGRDIVERKLKQFKITLSDEIQNQLKSFFSQKTPQDLFLKIAQGTIDPKELKRFKEARDEGFPRPVPAGAAASSAAPLLDGKSIERELRRTQGTDFLVIGRGDSKIEYALATCCNPIAGDTIFGYVTSTGSIKIHRTSCPNAPEMMAQHGYRILKAQWASQQDSSYSVGLKVMGTDRIGLVSDVTKVISQQLKVNMESIALKTTDGVFDGEIVLSVQDTDHLNELIHLLSKVEGVVNVSRFDV</sequence>
<dbReference type="Proteomes" id="UP000199514">
    <property type="component" value="Unassembled WGS sequence"/>
</dbReference>
<name>A0A1I1FTH7_9BACT</name>
<dbReference type="STRING" id="927664.SAMN05421780_102306"/>
<accession>A0A1I1FTH7</accession>
<feature type="domain" description="TGS" evidence="4">
    <location>
        <begin position="410"/>
        <end position="471"/>
    </location>
</feature>
<comment type="similarity">
    <text evidence="2">Belongs to the relA/spoT family.</text>
</comment>
<dbReference type="RefSeq" id="WP_091508764.1">
    <property type="nucleotide sequence ID" value="NZ_FOLE01000002.1"/>
</dbReference>
<gene>
    <name evidence="5" type="ORF">SAMN05421780_102306</name>
</gene>
<dbReference type="SUPFAM" id="SSF109604">
    <property type="entry name" value="HD-domain/PDEase-like"/>
    <property type="match status" value="1"/>
</dbReference>
<dbReference type="Gene3D" id="3.30.70.260">
    <property type="match status" value="1"/>
</dbReference>
<dbReference type="SMART" id="SM00471">
    <property type="entry name" value="HDc"/>
    <property type="match status" value="1"/>
</dbReference>
<comment type="pathway">
    <text evidence="1">Purine metabolism.</text>
</comment>
<dbReference type="InterPro" id="IPR045865">
    <property type="entry name" value="ACT-like_dom_sf"/>
</dbReference>
<dbReference type="InterPro" id="IPR007685">
    <property type="entry name" value="RelA_SpoT"/>
</dbReference>
<dbReference type="SUPFAM" id="SSF55021">
    <property type="entry name" value="ACT-like"/>
    <property type="match status" value="1"/>
</dbReference>
<proteinExistence type="inferred from homology"/>
<dbReference type="SUPFAM" id="SSF81301">
    <property type="entry name" value="Nucleotidyltransferase"/>
    <property type="match status" value="1"/>
</dbReference>
<evidence type="ECO:0000313" key="6">
    <source>
        <dbReference type="Proteomes" id="UP000199514"/>
    </source>
</evidence>
<dbReference type="Gene3D" id="3.10.20.30">
    <property type="match status" value="1"/>
</dbReference>
<dbReference type="SUPFAM" id="SSF81271">
    <property type="entry name" value="TGS-like"/>
    <property type="match status" value="1"/>
</dbReference>
<evidence type="ECO:0000313" key="5">
    <source>
        <dbReference type="EMBL" id="SFC02342.1"/>
    </source>
</evidence>